<reference evidence="1" key="1">
    <citation type="submission" date="2021-06" db="EMBL/GenBank/DDBJ databases">
        <authorList>
            <person name="Kallberg Y."/>
            <person name="Tangrot J."/>
            <person name="Rosling A."/>
        </authorList>
    </citation>
    <scope>NUCLEOTIDE SEQUENCE</scope>
    <source>
        <strain evidence="1">MA461A</strain>
    </source>
</reference>
<dbReference type="Proteomes" id="UP000789920">
    <property type="component" value="Unassembled WGS sequence"/>
</dbReference>
<sequence length="45" mass="5263">WNQKSIIQQLIDDVSLFSVSYLVGKYKLFVYDIGSSSRKDWYNTG</sequence>
<feature type="non-terminal residue" evidence="1">
    <location>
        <position position="1"/>
    </location>
</feature>
<name>A0ACA9SL17_9GLOM</name>
<accession>A0ACA9SL17</accession>
<evidence type="ECO:0000313" key="2">
    <source>
        <dbReference type="Proteomes" id="UP000789920"/>
    </source>
</evidence>
<organism evidence="1 2">
    <name type="scientific">Racocetra persica</name>
    <dbReference type="NCBI Taxonomy" id="160502"/>
    <lineage>
        <taxon>Eukaryota</taxon>
        <taxon>Fungi</taxon>
        <taxon>Fungi incertae sedis</taxon>
        <taxon>Mucoromycota</taxon>
        <taxon>Glomeromycotina</taxon>
        <taxon>Glomeromycetes</taxon>
        <taxon>Diversisporales</taxon>
        <taxon>Gigasporaceae</taxon>
        <taxon>Racocetra</taxon>
    </lineage>
</organism>
<feature type="non-terminal residue" evidence="1">
    <location>
        <position position="45"/>
    </location>
</feature>
<protein>
    <submittedName>
        <fullName evidence="1">5363_t:CDS:1</fullName>
    </submittedName>
</protein>
<comment type="caution">
    <text evidence="1">The sequence shown here is derived from an EMBL/GenBank/DDBJ whole genome shotgun (WGS) entry which is preliminary data.</text>
</comment>
<evidence type="ECO:0000313" key="1">
    <source>
        <dbReference type="EMBL" id="CAG8841446.1"/>
    </source>
</evidence>
<keyword evidence="2" id="KW-1185">Reference proteome</keyword>
<gene>
    <name evidence="1" type="ORF">RPERSI_LOCUS31881</name>
</gene>
<proteinExistence type="predicted"/>
<dbReference type="EMBL" id="CAJVQC010130333">
    <property type="protein sequence ID" value="CAG8841446.1"/>
    <property type="molecule type" value="Genomic_DNA"/>
</dbReference>